<sequence>MSLKYSQRSLVVLSLLGILSAVMSVLSVILIFQLRSQPAAVKESPRSASVIPDYIWPVLPPVAAVLSALSLSLHLSSAVVCLLHGYFSTEVCRGEQDADRADWFLLDSRAVRHVAIGLFCLGVCVYLAAMAIFMLLIFEAETGVASACILSSGIPIILVVVIHSLVKASLGAKRRHGDHLDTLYRNDHGGSSAAVSRPCELKIGADKPRMHRSQSHLHHSQSHLQHSVPYSHGGNPRQREPQQQYSPDGSHASDKEGYGSGGSYPRMHRTLSTESALLQAQAKPWNGVNNEMRSVLARKSGISAKDSTLV</sequence>
<dbReference type="FunCoup" id="A0A3B5K7B8">
    <property type="interactions" value="89"/>
</dbReference>
<dbReference type="GeneID" id="101068863"/>
<dbReference type="OrthoDB" id="8873919at2759"/>
<reference evidence="3" key="3">
    <citation type="submission" date="2025-09" db="UniProtKB">
        <authorList>
            <consortium name="Ensembl"/>
        </authorList>
    </citation>
    <scope>IDENTIFICATION</scope>
</reference>
<dbReference type="KEGG" id="tru:101068863"/>
<keyword evidence="4" id="KW-1185">Reference proteome</keyword>
<dbReference type="Pfam" id="PF15038">
    <property type="entry name" value="Jiraiya"/>
    <property type="match status" value="1"/>
</dbReference>
<dbReference type="InParanoid" id="A0A3B5K7B8"/>
<dbReference type="CTD" id="100130519"/>
<dbReference type="RefSeq" id="XP_003974127.2">
    <property type="nucleotide sequence ID" value="XM_003974078.3"/>
</dbReference>
<dbReference type="InterPro" id="IPR029201">
    <property type="entry name" value="Jiraiya"/>
</dbReference>
<evidence type="ECO:0000313" key="3">
    <source>
        <dbReference type="Ensembl" id="ENSTRUP00000051434.2"/>
    </source>
</evidence>
<dbReference type="PANTHER" id="PTHR36132:SF1">
    <property type="entry name" value="TRANSMEMBRANE PROTEIN 221"/>
    <property type="match status" value="1"/>
</dbReference>
<gene>
    <name evidence="3" type="primary">tmem221</name>
</gene>
<keyword evidence="2" id="KW-0472">Membrane</keyword>
<evidence type="ECO:0000256" key="2">
    <source>
        <dbReference type="SAM" id="Phobius"/>
    </source>
</evidence>
<feature type="transmembrane region" description="Helical" evidence="2">
    <location>
        <begin position="12"/>
        <end position="34"/>
    </location>
</feature>
<dbReference type="GeneTree" id="ENSGT00940000165199"/>
<dbReference type="InterPro" id="IPR053101">
    <property type="entry name" value="TM221"/>
</dbReference>
<evidence type="ECO:0000313" key="4">
    <source>
        <dbReference type="Proteomes" id="UP000005226"/>
    </source>
</evidence>
<dbReference type="Proteomes" id="UP000005226">
    <property type="component" value="Chromosome 20"/>
</dbReference>
<feature type="compositionally biased region" description="Basic residues" evidence="1">
    <location>
        <begin position="209"/>
        <end position="221"/>
    </location>
</feature>
<accession>A0A3B5K7B8</accession>
<reference evidence="3" key="2">
    <citation type="submission" date="2025-08" db="UniProtKB">
        <authorList>
            <consortium name="Ensembl"/>
        </authorList>
    </citation>
    <scope>IDENTIFICATION</scope>
</reference>
<reference evidence="3 4" key="1">
    <citation type="journal article" date="2011" name="Genome Biol. Evol.">
        <title>Integration of the genetic map and genome assembly of fugu facilitates insights into distinct features of genome evolution in teleosts and mammals.</title>
        <authorList>
            <person name="Kai W."/>
            <person name="Kikuchi K."/>
            <person name="Tohari S."/>
            <person name="Chew A.K."/>
            <person name="Tay A."/>
            <person name="Fujiwara A."/>
            <person name="Hosoya S."/>
            <person name="Suetake H."/>
            <person name="Naruse K."/>
            <person name="Brenner S."/>
            <person name="Suzuki Y."/>
            <person name="Venkatesh B."/>
        </authorList>
    </citation>
    <scope>NUCLEOTIDE SEQUENCE [LARGE SCALE GENOMIC DNA]</scope>
</reference>
<feature type="transmembrane region" description="Helical" evidence="2">
    <location>
        <begin position="114"/>
        <end position="138"/>
    </location>
</feature>
<name>A0A3B5K7B8_TAKRU</name>
<dbReference type="AlphaFoldDB" id="A0A3B5K7B8"/>
<dbReference type="PANTHER" id="PTHR36132">
    <property type="entry name" value="TRANSMEMBRANE PROTEIN 221"/>
    <property type="match status" value="1"/>
</dbReference>
<feature type="transmembrane region" description="Helical" evidence="2">
    <location>
        <begin position="144"/>
        <end position="166"/>
    </location>
</feature>
<dbReference type="Ensembl" id="ENSTRUT00000057694.2">
    <property type="protein sequence ID" value="ENSTRUP00000051434.2"/>
    <property type="gene ID" value="ENSTRUG00000020493.2"/>
</dbReference>
<keyword evidence="2" id="KW-1133">Transmembrane helix</keyword>
<keyword evidence="2" id="KW-0812">Transmembrane</keyword>
<dbReference type="STRING" id="31033.ENSTRUP00000051434"/>
<proteinExistence type="predicted"/>
<organism evidence="3 4">
    <name type="scientific">Takifugu rubripes</name>
    <name type="common">Japanese pufferfish</name>
    <name type="synonym">Fugu rubripes</name>
    <dbReference type="NCBI Taxonomy" id="31033"/>
    <lineage>
        <taxon>Eukaryota</taxon>
        <taxon>Metazoa</taxon>
        <taxon>Chordata</taxon>
        <taxon>Craniata</taxon>
        <taxon>Vertebrata</taxon>
        <taxon>Euteleostomi</taxon>
        <taxon>Actinopterygii</taxon>
        <taxon>Neopterygii</taxon>
        <taxon>Teleostei</taxon>
        <taxon>Neoteleostei</taxon>
        <taxon>Acanthomorphata</taxon>
        <taxon>Eupercaria</taxon>
        <taxon>Tetraodontiformes</taxon>
        <taxon>Tetradontoidea</taxon>
        <taxon>Tetraodontidae</taxon>
        <taxon>Takifugu</taxon>
    </lineage>
</organism>
<feature type="region of interest" description="Disordered" evidence="1">
    <location>
        <begin position="208"/>
        <end position="267"/>
    </location>
</feature>
<protein>
    <submittedName>
        <fullName evidence="3">Transmembrane protein 221</fullName>
    </submittedName>
</protein>
<dbReference type="OMA" id="CPRMHRT"/>
<evidence type="ECO:0000256" key="1">
    <source>
        <dbReference type="SAM" id="MobiDB-lite"/>
    </source>
</evidence>